<comment type="caution">
    <text evidence="8">The sequence shown here is derived from an EMBL/GenBank/DDBJ whole genome shotgun (WGS) entry which is preliminary data.</text>
</comment>
<proteinExistence type="inferred from homology"/>
<comment type="similarity">
    <text evidence="1">Belongs to the ATP-dependent AMP-binding enzyme family.</text>
</comment>
<dbReference type="PANTHER" id="PTHR43767">
    <property type="entry name" value="LONG-CHAIN-FATTY-ACID--COA LIGASE"/>
    <property type="match status" value="1"/>
</dbReference>
<dbReference type="GO" id="GO:0016877">
    <property type="term" value="F:ligase activity, forming carbon-sulfur bonds"/>
    <property type="evidence" value="ECO:0007669"/>
    <property type="project" value="UniProtKB-ARBA"/>
</dbReference>
<protein>
    <recommendedName>
        <fullName evidence="5">3-methylmercaptopropionyl-CoA ligase</fullName>
        <ecNumber evidence="4">6.2.1.44</ecNumber>
    </recommendedName>
</protein>
<dbReference type="EMBL" id="BMGG01000010">
    <property type="protein sequence ID" value="GGC88219.1"/>
    <property type="molecule type" value="Genomic_DNA"/>
</dbReference>
<dbReference type="FunFam" id="3.30.300.30:FF:000008">
    <property type="entry name" value="2,3-dihydroxybenzoate-AMP ligase"/>
    <property type="match status" value="1"/>
</dbReference>
<evidence type="ECO:0000256" key="4">
    <source>
        <dbReference type="ARBA" id="ARBA00066616"/>
    </source>
</evidence>
<dbReference type="Pfam" id="PF13193">
    <property type="entry name" value="AMP-binding_C"/>
    <property type="match status" value="1"/>
</dbReference>
<dbReference type="InterPro" id="IPR025110">
    <property type="entry name" value="AMP-bd_C"/>
</dbReference>
<dbReference type="Proteomes" id="UP000637002">
    <property type="component" value="Unassembled WGS sequence"/>
</dbReference>
<feature type="domain" description="AMP-dependent synthetase/ligase" evidence="6">
    <location>
        <begin position="11"/>
        <end position="375"/>
    </location>
</feature>
<keyword evidence="2 8" id="KW-0436">Ligase</keyword>
<evidence type="ECO:0000256" key="1">
    <source>
        <dbReference type="ARBA" id="ARBA00006432"/>
    </source>
</evidence>
<dbReference type="InterPro" id="IPR050237">
    <property type="entry name" value="ATP-dep_AMP-bd_enzyme"/>
</dbReference>
<dbReference type="RefSeq" id="WP_188612142.1">
    <property type="nucleotide sequence ID" value="NZ_BMGG01000010.1"/>
</dbReference>
<dbReference type="AlphaFoldDB" id="A0A916UUA4"/>
<comment type="catalytic activity">
    <reaction evidence="3">
        <text>3-(methylsulfanyl)propanoate + ATP + CoA = 3-(methylsulfanyl)propanoyl-CoA + AMP + diphosphate</text>
        <dbReference type="Rhea" id="RHEA:43052"/>
        <dbReference type="ChEBI" id="CHEBI:30616"/>
        <dbReference type="ChEBI" id="CHEBI:33019"/>
        <dbReference type="ChEBI" id="CHEBI:49016"/>
        <dbReference type="ChEBI" id="CHEBI:57287"/>
        <dbReference type="ChEBI" id="CHEBI:82815"/>
        <dbReference type="ChEBI" id="CHEBI:456215"/>
        <dbReference type="EC" id="6.2.1.44"/>
    </reaction>
    <physiologicalReaction direction="left-to-right" evidence="3">
        <dbReference type="Rhea" id="RHEA:43053"/>
    </physiologicalReaction>
</comment>
<evidence type="ECO:0000256" key="2">
    <source>
        <dbReference type="ARBA" id="ARBA00022598"/>
    </source>
</evidence>
<evidence type="ECO:0000259" key="7">
    <source>
        <dbReference type="Pfam" id="PF13193"/>
    </source>
</evidence>
<evidence type="ECO:0000313" key="9">
    <source>
        <dbReference type="Proteomes" id="UP000637002"/>
    </source>
</evidence>
<dbReference type="Pfam" id="PF00501">
    <property type="entry name" value="AMP-binding"/>
    <property type="match status" value="1"/>
</dbReference>
<dbReference type="InterPro" id="IPR000873">
    <property type="entry name" value="AMP-dep_synth/lig_dom"/>
</dbReference>
<name>A0A916UUA4_9HYPH</name>
<dbReference type="EC" id="6.2.1.44" evidence="4"/>
<dbReference type="SUPFAM" id="SSF56801">
    <property type="entry name" value="Acetyl-CoA synthetase-like"/>
    <property type="match status" value="1"/>
</dbReference>
<sequence>MHVTDLFYIGAQNAPDGTALAGNGGEFTYAQMRTVVNRLAHQMLAEGFSTGTRFAVFSPNCGQALMTMIGALRAGAAWCNLNLRNAIDDNVHILSAGGCEVLFYHSSATAQVKELKARVPSLRRVVAIDQADAEGVFLDDWIAGQPDERPDFRAPGEGLGMQGATGGTTGRPKLTQADNNWLLMSVLAWSTCLHFDAQPVNLAVTPITHAAGMVALANLPVSGKTVMLATPDLDQVLRLIEEHRVTTLFLPPTLIYALLAHPKLAATDLSSLRYVISAAAPISPDKIAEGVERIGPVMCQSYGQTECGFPLTFISPRETAEAVRDPAKRHRLLSCGRQCQTVEAMEVMSEDGRLLATGEVGEIVMRGPTAMARYLNDEAATAEIQTFGWHHTGDIGYRDADGFFFITDRKRDMIVSGGFNIFPFEIETALFEHPAVQDCAVIGVPDPKWGEAVKAVVQLKPGASAGAEELIAFCKDKLGSLKAPKSIDFSDALPRSPVGKVLKREIRKPYWEGHERGVN</sequence>
<reference evidence="8" key="2">
    <citation type="submission" date="2020-09" db="EMBL/GenBank/DDBJ databases">
        <authorList>
            <person name="Sun Q."/>
            <person name="Zhou Y."/>
        </authorList>
    </citation>
    <scope>NUCLEOTIDE SEQUENCE</scope>
    <source>
        <strain evidence="8">CGMCC 1.12919</strain>
    </source>
</reference>
<dbReference type="Gene3D" id="3.40.50.12780">
    <property type="entry name" value="N-terminal domain of ligase-like"/>
    <property type="match status" value="1"/>
</dbReference>
<feature type="domain" description="AMP-binding enzyme C-terminal" evidence="7">
    <location>
        <begin position="425"/>
        <end position="500"/>
    </location>
</feature>
<organism evidence="8 9">
    <name type="scientific">Chelatococcus reniformis</name>
    <dbReference type="NCBI Taxonomy" id="1494448"/>
    <lineage>
        <taxon>Bacteria</taxon>
        <taxon>Pseudomonadati</taxon>
        <taxon>Pseudomonadota</taxon>
        <taxon>Alphaproteobacteria</taxon>
        <taxon>Hyphomicrobiales</taxon>
        <taxon>Chelatococcaceae</taxon>
        <taxon>Chelatococcus</taxon>
    </lineage>
</organism>
<evidence type="ECO:0000256" key="5">
    <source>
        <dbReference type="ARBA" id="ARBA00067668"/>
    </source>
</evidence>
<reference evidence="8" key="1">
    <citation type="journal article" date="2014" name="Int. J. Syst. Evol. Microbiol.">
        <title>Complete genome sequence of Corynebacterium casei LMG S-19264T (=DSM 44701T), isolated from a smear-ripened cheese.</title>
        <authorList>
            <consortium name="US DOE Joint Genome Institute (JGI-PGF)"/>
            <person name="Walter F."/>
            <person name="Albersmeier A."/>
            <person name="Kalinowski J."/>
            <person name="Ruckert C."/>
        </authorList>
    </citation>
    <scope>NUCLEOTIDE SEQUENCE</scope>
    <source>
        <strain evidence="8">CGMCC 1.12919</strain>
    </source>
</reference>
<keyword evidence="9" id="KW-1185">Reference proteome</keyword>
<gene>
    <name evidence="8" type="ORF">GCM10010994_52730</name>
</gene>
<accession>A0A916UUA4</accession>
<evidence type="ECO:0000256" key="3">
    <source>
        <dbReference type="ARBA" id="ARBA00051915"/>
    </source>
</evidence>
<dbReference type="InterPro" id="IPR045851">
    <property type="entry name" value="AMP-bd_C_sf"/>
</dbReference>
<dbReference type="Gene3D" id="3.30.300.30">
    <property type="match status" value="1"/>
</dbReference>
<evidence type="ECO:0000259" key="6">
    <source>
        <dbReference type="Pfam" id="PF00501"/>
    </source>
</evidence>
<dbReference type="InterPro" id="IPR042099">
    <property type="entry name" value="ANL_N_sf"/>
</dbReference>
<evidence type="ECO:0000313" key="8">
    <source>
        <dbReference type="EMBL" id="GGC88219.1"/>
    </source>
</evidence>
<dbReference type="PANTHER" id="PTHR43767:SF7">
    <property type="entry name" value="MEDIUM_LONG-CHAIN-FATTY-ACID--COA LIGASE FADD8"/>
    <property type="match status" value="1"/>
</dbReference>